<dbReference type="PANTHER" id="PTHR43214">
    <property type="entry name" value="TWO-COMPONENT RESPONSE REGULATOR"/>
    <property type="match status" value="1"/>
</dbReference>
<keyword evidence="11" id="KW-1185">Reference proteome</keyword>
<dbReference type="PROSITE" id="PS50110">
    <property type="entry name" value="RESPONSE_REGULATORY"/>
    <property type="match status" value="1"/>
</dbReference>
<evidence type="ECO:0000256" key="1">
    <source>
        <dbReference type="ARBA" id="ARBA00018672"/>
    </source>
</evidence>
<organism evidence="10 11">
    <name type="scientific">Lutispora saccharofermentans</name>
    <dbReference type="NCBI Taxonomy" id="3024236"/>
    <lineage>
        <taxon>Bacteria</taxon>
        <taxon>Bacillati</taxon>
        <taxon>Bacillota</taxon>
        <taxon>Clostridia</taxon>
        <taxon>Lutisporales</taxon>
        <taxon>Lutisporaceae</taxon>
        <taxon>Lutispora</taxon>
    </lineage>
</organism>
<dbReference type="RefSeq" id="WP_255229274.1">
    <property type="nucleotide sequence ID" value="NZ_JAJEKE010000028.1"/>
</dbReference>
<dbReference type="SMART" id="SM00448">
    <property type="entry name" value="REC"/>
    <property type="match status" value="1"/>
</dbReference>
<dbReference type="Gene3D" id="3.40.50.2300">
    <property type="match status" value="1"/>
</dbReference>
<evidence type="ECO:0000256" key="7">
    <source>
        <dbReference type="PROSITE-ProRule" id="PRU00169"/>
    </source>
</evidence>
<feature type="domain" description="HTH luxR-type" evidence="8">
    <location>
        <begin position="151"/>
        <end position="216"/>
    </location>
</feature>
<evidence type="ECO:0000259" key="9">
    <source>
        <dbReference type="PROSITE" id="PS50110"/>
    </source>
</evidence>
<keyword evidence="4" id="KW-0238">DNA-binding</keyword>
<gene>
    <name evidence="10" type="ORF">LJD61_19520</name>
</gene>
<dbReference type="CDD" id="cd17535">
    <property type="entry name" value="REC_NarL-like"/>
    <property type="match status" value="1"/>
</dbReference>
<dbReference type="InterPro" id="IPR058245">
    <property type="entry name" value="NreC/VraR/RcsB-like_REC"/>
</dbReference>
<dbReference type="InterPro" id="IPR000792">
    <property type="entry name" value="Tscrpt_reg_LuxR_C"/>
</dbReference>
<dbReference type="Pfam" id="PF00196">
    <property type="entry name" value="GerE"/>
    <property type="match status" value="1"/>
</dbReference>
<dbReference type="InterPro" id="IPR011006">
    <property type="entry name" value="CheY-like_superfamily"/>
</dbReference>
<dbReference type="PRINTS" id="PR00038">
    <property type="entry name" value="HTHLUXR"/>
</dbReference>
<evidence type="ECO:0000259" key="8">
    <source>
        <dbReference type="PROSITE" id="PS50043"/>
    </source>
</evidence>
<dbReference type="InterPro" id="IPR016032">
    <property type="entry name" value="Sig_transdc_resp-reg_C-effctor"/>
</dbReference>
<evidence type="ECO:0000313" key="11">
    <source>
        <dbReference type="Proteomes" id="UP001651880"/>
    </source>
</evidence>
<protein>
    <recommendedName>
        <fullName evidence="1">Stage 0 sporulation protein A homolog</fullName>
    </recommendedName>
</protein>
<dbReference type="InterPro" id="IPR039420">
    <property type="entry name" value="WalR-like"/>
</dbReference>
<evidence type="ECO:0000313" key="10">
    <source>
        <dbReference type="EMBL" id="MCQ1531711.1"/>
    </source>
</evidence>
<dbReference type="EMBL" id="JAJEKE010000028">
    <property type="protein sequence ID" value="MCQ1531711.1"/>
    <property type="molecule type" value="Genomic_DNA"/>
</dbReference>
<dbReference type="Proteomes" id="UP001651880">
    <property type="component" value="Unassembled WGS sequence"/>
</dbReference>
<evidence type="ECO:0000256" key="2">
    <source>
        <dbReference type="ARBA" id="ARBA00022553"/>
    </source>
</evidence>
<dbReference type="PROSITE" id="PS50043">
    <property type="entry name" value="HTH_LUXR_2"/>
    <property type="match status" value="1"/>
</dbReference>
<proteinExistence type="predicted"/>
<comment type="caution">
    <text evidence="10">The sequence shown here is derived from an EMBL/GenBank/DDBJ whole genome shotgun (WGS) entry which is preliminary data.</text>
</comment>
<dbReference type="InterPro" id="IPR001789">
    <property type="entry name" value="Sig_transdc_resp-reg_receiver"/>
</dbReference>
<dbReference type="PROSITE" id="PS00622">
    <property type="entry name" value="HTH_LUXR_1"/>
    <property type="match status" value="1"/>
</dbReference>
<keyword evidence="3" id="KW-0805">Transcription regulation</keyword>
<comment type="function">
    <text evidence="6">May play the central regulatory role in sporulation. It may be an element of the effector pathway responsible for the activation of sporulation genes in response to nutritional stress. Spo0A may act in concert with spo0H (a sigma factor) to control the expression of some genes that are critical to the sporulation process.</text>
</comment>
<name>A0ABT1NN58_9FIRM</name>
<evidence type="ECO:0000256" key="3">
    <source>
        <dbReference type="ARBA" id="ARBA00023015"/>
    </source>
</evidence>
<dbReference type="SUPFAM" id="SSF46894">
    <property type="entry name" value="C-terminal effector domain of the bipartite response regulators"/>
    <property type="match status" value="1"/>
</dbReference>
<evidence type="ECO:0000256" key="4">
    <source>
        <dbReference type="ARBA" id="ARBA00023125"/>
    </source>
</evidence>
<evidence type="ECO:0000256" key="6">
    <source>
        <dbReference type="ARBA" id="ARBA00024867"/>
    </source>
</evidence>
<dbReference type="PANTHER" id="PTHR43214:SF40">
    <property type="entry name" value="TRANSCRIPTIONAL REGULATORY PROTEIN LNRK"/>
    <property type="match status" value="1"/>
</dbReference>
<dbReference type="CDD" id="cd06170">
    <property type="entry name" value="LuxR_C_like"/>
    <property type="match status" value="1"/>
</dbReference>
<dbReference type="SMART" id="SM00421">
    <property type="entry name" value="HTH_LUXR"/>
    <property type="match status" value="1"/>
</dbReference>
<dbReference type="Pfam" id="PF00072">
    <property type="entry name" value="Response_reg"/>
    <property type="match status" value="1"/>
</dbReference>
<feature type="modified residue" description="4-aspartylphosphate" evidence="7">
    <location>
        <position position="56"/>
    </location>
</feature>
<reference evidence="10 11" key="1">
    <citation type="submission" date="2021-10" db="EMBL/GenBank/DDBJ databases">
        <title>Lutispora strain m25 sp. nov., a thermophilic, non-spore-forming bacterium isolated from a lab-scale methanogenic bioreactor digesting anaerobic sludge.</title>
        <authorList>
            <person name="El Houari A."/>
            <person name="Mcdonald J."/>
        </authorList>
    </citation>
    <scope>NUCLEOTIDE SEQUENCE [LARGE SCALE GENOMIC DNA]</scope>
    <source>
        <strain evidence="11">m25</strain>
    </source>
</reference>
<keyword evidence="2 7" id="KW-0597">Phosphoprotein</keyword>
<feature type="domain" description="Response regulatory" evidence="9">
    <location>
        <begin position="5"/>
        <end position="121"/>
    </location>
</feature>
<dbReference type="SUPFAM" id="SSF52172">
    <property type="entry name" value="CheY-like"/>
    <property type="match status" value="1"/>
</dbReference>
<evidence type="ECO:0000256" key="5">
    <source>
        <dbReference type="ARBA" id="ARBA00023163"/>
    </source>
</evidence>
<sequence length="218" mass="24198">MNKIKVLLADDQEIFLEGLRMFLGIDDRIEVAGSAKNGKRAYEMCKWLMPDVVLMDIKMPEMDGVEAARLIKRDFPHIRVLILTTFNDDEYIFEALRYGADGYILKDAVPSSIIEAIITLHNGGVLMEPTIAAKVAKKFADMANAGTGVDNCGQINLLTGREKEIVVLVSRGKSNQEIADELFLSLGTVKNHLSNILSKLGLRDRTQLAIFGIKNNMT</sequence>
<keyword evidence="5" id="KW-0804">Transcription</keyword>
<accession>A0ABT1NN58</accession>